<feature type="transmembrane region" description="Helical" evidence="1">
    <location>
        <begin position="88"/>
        <end position="106"/>
    </location>
</feature>
<name>A0A1C7Z2C8_PSESX</name>
<proteinExistence type="predicted"/>
<evidence type="ECO:0008006" key="4">
    <source>
        <dbReference type="Google" id="ProtNLM"/>
    </source>
</evidence>
<gene>
    <name evidence="2" type="ORF">AFK24_24780</name>
</gene>
<comment type="caution">
    <text evidence="2">The sequence shown here is derived from an EMBL/GenBank/DDBJ whole genome shotgun (WGS) entry which is preliminary data.</text>
</comment>
<evidence type="ECO:0000256" key="1">
    <source>
        <dbReference type="SAM" id="Phobius"/>
    </source>
</evidence>
<dbReference type="EMBL" id="LGSI01000068">
    <property type="protein sequence ID" value="OCR22325.1"/>
    <property type="molecule type" value="Genomic_DNA"/>
</dbReference>
<evidence type="ECO:0000313" key="3">
    <source>
        <dbReference type="Proteomes" id="UP000093104"/>
    </source>
</evidence>
<accession>A0A1C7Z2C8</accession>
<dbReference type="InterPro" id="IPR021333">
    <property type="entry name" value="DUF2946"/>
</dbReference>
<dbReference type="AlphaFoldDB" id="A0A1C7Z2C8"/>
<reference evidence="2 3" key="1">
    <citation type="submission" date="2015-07" db="EMBL/GenBank/DDBJ databases">
        <title>Draft genome sequence of a diazotrophic, plant growth-promoting rhizobacterium of the Pseudomonas syringae complex.</title>
        <authorList>
            <person name="Patten C.L."/>
            <person name="Jeong H."/>
        </authorList>
    </citation>
    <scope>NUCLEOTIDE SEQUENCE [LARGE SCALE GENOMIC DNA]</scope>
    <source>
        <strain evidence="2 3">GR12-2</strain>
    </source>
</reference>
<dbReference type="Proteomes" id="UP000093104">
    <property type="component" value="Unassembled WGS sequence"/>
</dbReference>
<keyword evidence="1" id="KW-0812">Transmembrane</keyword>
<evidence type="ECO:0000313" key="2">
    <source>
        <dbReference type="EMBL" id="OCR22325.1"/>
    </source>
</evidence>
<protein>
    <recommendedName>
        <fullName evidence="4">DUF2946 domain-containing protein</fullName>
    </recommendedName>
</protein>
<organism evidence="2 3">
    <name type="scientific">Pseudomonas syringae</name>
    <dbReference type="NCBI Taxonomy" id="317"/>
    <lineage>
        <taxon>Bacteria</taxon>
        <taxon>Pseudomonadati</taxon>
        <taxon>Pseudomonadota</taxon>
        <taxon>Gammaproteobacteria</taxon>
        <taxon>Pseudomonadales</taxon>
        <taxon>Pseudomonadaceae</taxon>
        <taxon>Pseudomonas</taxon>
    </lineage>
</organism>
<feature type="transmembrane region" description="Helical" evidence="1">
    <location>
        <begin position="12"/>
        <end position="30"/>
    </location>
</feature>
<dbReference type="OrthoDB" id="7017304at2"/>
<keyword evidence="1" id="KW-1133">Transmembrane helix</keyword>
<keyword evidence="1" id="KW-0472">Membrane</keyword>
<dbReference type="Pfam" id="PF11162">
    <property type="entry name" value="DUF2946"/>
    <property type="match status" value="1"/>
</dbReference>
<sequence length="136" mass="14993">MNFFRTHCAPIAWILYAVVLFNGLACSMGHGQMLEAFVSKQVVPASHEGHSMAAMHGGHHQMHMAMDASSKKTELPGNMNMQSSDCSFAGTLTLAMIFFVALGWLLRIRNPRIRLSDFRSGTLSRHVFPGLNPHAP</sequence>